<reference evidence="2 3" key="1">
    <citation type="submission" date="2021-07" db="EMBL/GenBank/DDBJ databases">
        <title>The Aristolochia fimbriata genome: insights into angiosperm evolution, floral development and chemical biosynthesis.</title>
        <authorList>
            <person name="Jiao Y."/>
        </authorList>
    </citation>
    <scope>NUCLEOTIDE SEQUENCE [LARGE SCALE GENOMIC DNA]</scope>
    <source>
        <strain evidence="2">IBCAS-2021</strain>
        <tissue evidence="2">Leaf</tissue>
    </source>
</reference>
<dbReference type="PANTHER" id="PTHR33334:SF8">
    <property type="entry name" value="PROTEIN LNK1"/>
    <property type="match status" value="1"/>
</dbReference>
<feature type="compositionally biased region" description="Basic and acidic residues" evidence="1">
    <location>
        <begin position="243"/>
        <end position="263"/>
    </location>
</feature>
<name>A0AAV7EW64_ARIFI</name>
<feature type="region of interest" description="Disordered" evidence="1">
    <location>
        <begin position="201"/>
        <end position="288"/>
    </location>
</feature>
<keyword evidence="3" id="KW-1185">Reference proteome</keyword>
<evidence type="ECO:0008006" key="4">
    <source>
        <dbReference type="Google" id="ProtNLM"/>
    </source>
</evidence>
<dbReference type="Proteomes" id="UP000825729">
    <property type="component" value="Unassembled WGS sequence"/>
</dbReference>
<dbReference type="AlphaFoldDB" id="A0AAV7EW64"/>
<dbReference type="GO" id="GO:0006355">
    <property type="term" value="P:regulation of DNA-templated transcription"/>
    <property type="evidence" value="ECO:0007669"/>
    <property type="project" value="InterPro"/>
</dbReference>
<protein>
    <recommendedName>
        <fullName evidence="4">Protein LNK1</fullName>
    </recommendedName>
</protein>
<evidence type="ECO:0000313" key="2">
    <source>
        <dbReference type="EMBL" id="KAG9451533.1"/>
    </source>
</evidence>
<dbReference type="PANTHER" id="PTHR33334">
    <property type="entry name" value="PROTEIN LNK1"/>
    <property type="match status" value="1"/>
</dbReference>
<feature type="region of interest" description="Disordered" evidence="1">
    <location>
        <begin position="325"/>
        <end position="347"/>
    </location>
</feature>
<organism evidence="2 3">
    <name type="scientific">Aristolochia fimbriata</name>
    <name type="common">White veined hardy Dutchman's pipe vine</name>
    <dbReference type="NCBI Taxonomy" id="158543"/>
    <lineage>
        <taxon>Eukaryota</taxon>
        <taxon>Viridiplantae</taxon>
        <taxon>Streptophyta</taxon>
        <taxon>Embryophyta</taxon>
        <taxon>Tracheophyta</taxon>
        <taxon>Spermatophyta</taxon>
        <taxon>Magnoliopsida</taxon>
        <taxon>Magnoliidae</taxon>
        <taxon>Piperales</taxon>
        <taxon>Aristolochiaceae</taxon>
        <taxon>Aristolochia</taxon>
    </lineage>
</organism>
<gene>
    <name evidence="2" type="ORF">H6P81_011498</name>
</gene>
<proteinExistence type="predicted"/>
<accession>A0AAV7EW64</accession>
<evidence type="ECO:0000256" key="1">
    <source>
        <dbReference type="SAM" id="MobiDB-lite"/>
    </source>
</evidence>
<evidence type="ECO:0000313" key="3">
    <source>
        <dbReference type="Proteomes" id="UP000825729"/>
    </source>
</evidence>
<dbReference type="InterPro" id="IPR039928">
    <property type="entry name" value="LNK"/>
</dbReference>
<sequence length="588" mass="65706">MLEKSAWSHLHENGDCIEVVTDLVCKDSKVSDSCFKSGEIDSVGNEFCTDDQNLCHFQLPDISSADNDLEFFRNEQQDDECRDLFDYGWPDIGNFDDVDQMFRNCDSTYGQQNGSAADEPSWFSPPSHAVNATEEPFKLGFRSKFETDPNFSPDGHCPVFDDNDQNNMSNAVNSWTSDIDEASNIGLYSYSSWLDGDFQNKRESASKEQGKDNDGGEESKLHLSTRATSGSSVTGSQVVNKIDMPKETNYEVPLEGKRKERSSEFSNDSVINGPSQVKKYTNSMNSEPLQDIHQPKKYWELSTMNYLPQPTSYVNVGAHHCPVPRSASTSKSVNKKHLPSELPNQTLNNVQPVMKSPDHHFKSSVLLPGEKLQKFHHRQQLRSHFSGGSQEETASHAGIFVETAAEKQINHVQDELRGDSEADVTRVECLDSSVVQDSSSCMSSVLSNGVSPEAASFRQLQDVMEQLDIRTKLCIRDSLYRLARSAEQRHMNNSSKDRIEKRASSMTDETNKCMGLTDAETNTNPIDRSIAHLLFSRPSEPSPGGNGDALSLESHIMVNGCTTNQPEMRDEIEDLKSVELLISDHQEQ</sequence>
<feature type="compositionally biased region" description="Basic and acidic residues" evidence="1">
    <location>
        <begin position="201"/>
        <end position="221"/>
    </location>
</feature>
<dbReference type="GO" id="GO:0007623">
    <property type="term" value="P:circadian rhythm"/>
    <property type="evidence" value="ECO:0007669"/>
    <property type="project" value="InterPro"/>
</dbReference>
<dbReference type="EMBL" id="JAINDJ010000004">
    <property type="protein sequence ID" value="KAG9451533.1"/>
    <property type="molecule type" value="Genomic_DNA"/>
</dbReference>
<feature type="compositionally biased region" description="Low complexity" evidence="1">
    <location>
        <begin position="228"/>
        <end position="239"/>
    </location>
</feature>
<feature type="compositionally biased region" description="Polar residues" evidence="1">
    <location>
        <begin position="264"/>
        <end position="288"/>
    </location>
</feature>
<comment type="caution">
    <text evidence="2">The sequence shown here is derived from an EMBL/GenBank/DDBJ whole genome shotgun (WGS) entry which is preliminary data.</text>
</comment>